<feature type="repeat" description="ANK" evidence="3">
    <location>
        <begin position="557"/>
        <end position="589"/>
    </location>
</feature>
<dbReference type="InterPro" id="IPR036770">
    <property type="entry name" value="Ankyrin_rpt-contain_sf"/>
</dbReference>
<evidence type="ECO:0000256" key="2">
    <source>
        <dbReference type="ARBA" id="ARBA00023043"/>
    </source>
</evidence>
<dbReference type="Proteomes" id="UP000606974">
    <property type="component" value="Unassembled WGS sequence"/>
</dbReference>
<dbReference type="PROSITE" id="PS50088">
    <property type="entry name" value="ANK_REPEAT"/>
    <property type="match status" value="7"/>
</dbReference>
<dbReference type="SUPFAM" id="SSF48403">
    <property type="entry name" value="Ankyrin repeat"/>
    <property type="match status" value="2"/>
</dbReference>
<dbReference type="Pfam" id="PF00023">
    <property type="entry name" value="Ank"/>
    <property type="match status" value="1"/>
</dbReference>
<keyword evidence="2 3" id="KW-0040">ANK repeat</keyword>
<evidence type="ECO:0000256" key="1">
    <source>
        <dbReference type="ARBA" id="ARBA00022737"/>
    </source>
</evidence>
<dbReference type="PANTHER" id="PTHR24198">
    <property type="entry name" value="ANKYRIN REPEAT AND PROTEIN KINASE DOMAIN-CONTAINING PROTEIN"/>
    <property type="match status" value="1"/>
</dbReference>
<comment type="caution">
    <text evidence="5">The sequence shown here is derived from an EMBL/GenBank/DDBJ whole genome shotgun (WGS) entry which is preliminary data.</text>
</comment>
<evidence type="ECO:0000313" key="6">
    <source>
        <dbReference type="Proteomes" id="UP000606974"/>
    </source>
</evidence>
<dbReference type="InterPro" id="IPR025676">
    <property type="entry name" value="Clr5_dom"/>
</dbReference>
<proteinExistence type="predicted"/>
<dbReference type="InterPro" id="IPR002110">
    <property type="entry name" value="Ankyrin_rpt"/>
</dbReference>
<feature type="repeat" description="ANK" evidence="3">
    <location>
        <begin position="986"/>
        <end position="1020"/>
    </location>
</feature>
<dbReference type="EMBL" id="JAACFV010000148">
    <property type="protein sequence ID" value="KAF7504127.1"/>
    <property type="molecule type" value="Genomic_DNA"/>
</dbReference>
<sequence>MPTQRAVDWEPYEADITKFYVEQDNTAANTIAYLRNKYGLHVTLKQFKDRFPRCKNITAEVWAGRIIPTIKKRALEGKESDVFINGKQVKPKRVKTAMNRYSSRVDPELETVNESAVTFDKIRIATPRPTHWDSVPSSIPVTQELYDTSIEETTGTEQSVRQPGLTGVPGISVVGSPFMFTGTNNLRPEYGRTMPDDGFSIDFNEYFDMRYAGDSMALSPSLTARRSPSVSCQQNFVTQGYHIMEVETLYGLSPIGLGALDDSDRTRWTRLNLVVNLPWFRLIDLRSPSDPPLYFRQTTSPNIPSRVGMSTTARRPENGVLTGAASNDQECDPLNVSSTSSGVLIKHNFPARVQELLPERGDSSRQFGAWLDSERGLPLQQMLYIAAYLSSNNLLSNEQTERFLVSMAEFSYVDALKSFLRLETPTARAFEFRLVEAAVRLKNIHLSQQMHSAGATFNHVAELVMQVDNAELLDLVVPTLDPNLLKGASGGRFLRHIASTSHVKVAEKLIQAGAEVNICEETTPLWEAVNGKRFAMVELLARAGADMNRCNSVHTWRGRWPLATAVLDGNISIVKCLIDHGAKATGVEVNGIPILDYAAREAPAIHNLFLRSEPHLEAQFGVQDIISAAEAGPRRLADIISRHRQGVDNIEFQLETALVRALKTDATKAVVSLLDYGVDPNGLLLRRGGQTARRDSSPLSEVLEDFHSSKRYTHTRILLQYKANVNTENLLFPVLCDDYDCRLLRLLVEAGFDLDKYGPQGLEFACQGASPEAVPLLLELGAPLDDFGDRATALQVAAYYGSIELVKLLVDRGAALDKPAYSLRGFTVMQGAAMSGEIAMVKFVRGLGATLNAKPAAVEGVTTLEAAVRPWNEYYWDEPNRAFGPEIYDSDIEKVVTYLLDEGAEVNREDGAPSPLLHDLIERKKTGLIRRVVQASAQLEHKWGTWSTNYSLRTPLQLAAEMSQLDAVSILLDHGAQINASAAMDRGRTALQAAASSEDANLAMIELLLSRGAEVNAPAAGDGGVTALQAAAIRGHINIALLLIERKADVNAPPALKDGRTAIDGAAEHGRLDMVQMLLNAGAIGDPFGPHGFKNAINLARGNQHVIVADLLEDYERMQAQAVMA</sequence>
<organism evidence="5 6">
    <name type="scientific">Endocarpon pusillum</name>
    <dbReference type="NCBI Taxonomy" id="364733"/>
    <lineage>
        <taxon>Eukaryota</taxon>
        <taxon>Fungi</taxon>
        <taxon>Dikarya</taxon>
        <taxon>Ascomycota</taxon>
        <taxon>Pezizomycotina</taxon>
        <taxon>Eurotiomycetes</taxon>
        <taxon>Chaetothyriomycetidae</taxon>
        <taxon>Verrucariales</taxon>
        <taxon>Verrucariaceae</taxon>
        <taxon>Endocarpon</taxon>
    </lineage>
</organism>
<feature type="repeat" description="ANK" evidence="3">
    <location>
        <begin position="789"/>
        <end position="821"/>
    </location>
</feature>
<feature type="domain" description="Clr5" evidence="4">
    <location>
        <begin position="8"/>
        <end position="51"/>
    </location>
</feature>
<dbReference type="SMART" id="SM00248">
    <property type="entry name" value="ANK"/>
    <property type="match status" value="12"/>
</dbReference>
<keyword evidence="1" id="KW-0677">Repeat</keyword>
<evidence type="ECO:0000259" key="4">
    <source>
        <dbReference type="Pfam" id="PF14420"/>
    </source>
</evidence>
<dbReference type="Pfam" id="PF14420">
    <property type="entry name" value="Clr5"/>
    <property type="match status" value="1"/>
</dbReference>
<name>A0A8H7ABI8_9EURO</name>
<feature type="repeat" description="ANK" evidence="3">
    <location>
        <begin position="951"/>
        <end position="983"/>
    </location>
</feature>
<evidence type="ECO:0000256" key="3">
    <source>
        <dbReference type="PROSITE-ProRule" id="PRU00023"/>
    </source>
</evidence>
<dbReference type="AlphaFoldDB" id="A0A8H7ABI8"/>
<feature type="repeat" description="ANK" evidence="3">
    <location>
        <begin position="520"/>
        <end position="552"/>
    </location>
</feature>
<protein>
    <recommendedName>
        <fullName evidence="4">Clr5 domain-containing protein</fullName>
    </recommendedName>
</protein>
<dbReference type="Gene3D" id="1.25.40.20">
    <property type="entry name" value="Ankyrin repeat-containing domain"/>
    <property type="match status" value="2"/>
</dbReference>
<feature type="repeat" description="ANK" evidence="3">
    <location>
        <begin position="1058"/>
        <end position="1083"/>
    </location>
</feature>
<keyword evidence="6" id="KW-1185">Reference proteome</keyword>
<dbReference type="OrthoDB" id="4772757at2759"/>
<evidence type="ECO:0000313" key="5">
    <source>
        <dbReference type="EMBL" id="KAF7504127.1"/>
    </source>
</evidence>
<dbReference type="PROSITE" id="PS50297">
    <property type="entry name" value="ANK_REP_REGION"/>
    <property type="match status" value="6"/>
</dbReference>
<reference evidence="5" key="1">
    <citation type="submission" date="2020-02" db="EMBL/GenBank/DDBJ databases">
        <authorList>
            <person name="Palmer J.M."/>
        </authorList>
    </citation>
    <scope>NUCLEOTIDE SEQUENCE</scope>
    <source>
        <strain evidence="5">EPUS1.4</strain>
        <tissue evidence="5">Thallus</tissue>
    </source>
</reference>
<accession>A0A8H7ABI8</accession>
<dbReference type="PANTHER" id="PTHR24198:SF165">
    <property type="entry name" value="ANKYRIN REPEAT-CONTAINING PROTEIN-RELATED"/>
    <property type="match status" value="1"/>
</dbReference>
<dbReference type="Pfam" id="PF12796">
    <property type="entry name" value="Ank_2"/>
    <property type="match status" value="3"/>
</dbReference>
<gene>
    <name evidence="5" type="ORF">GJ744_002645</name>
</gene>
<feature type="repeat" description="ANK" evidence="3">
    <location>
        <begin position="1023"/>
        <end position="1055"/>
    </location>
</feature>